<comment type="caution">
    <text evidence="2">The sequence shown here is derived from an EMBL/GenBank/DDBJ whole genome shotgun (WGS) entry which is preliminary data.</text>
</comment>
<keyword evidence="3" id="KW-1185">Reference proteome</keyword>
<proteinExistence type="predicted"/>
<name>A0A7J8DIK9_ROUAE</name>
<dbReference type="Proteomes" id="UP000593571">
    <property type="component" value="Unassembled WGS sequence"/>
</dbReference>
<evidence type="ECO:0000256" key="1">
    <source>
        <dbReference type="SAM" id="Phobius"/>
    </source>
</evidence>
<accession>A0A7J8DIK9</accession>
<organism evidence="2 3">
    <name type="scientific">Rousettus aegyptiacus</name>
    <name type="common">Egyptian fruit bat</name>
    <name type="synonym">Pteropus aegyptiacus</name>
    <dbReference type="NCBI Taxonomy" id="9407"/>
    <lineage>
        <taxon>Eukaryota</taxon>
        <taxon>Metazoa</taxon>
        <taxon>Chordata</taxon>
        <taxon>Craniata</taxon>
        <taxon>Vertebrata</taxon>
        <taxon>Euteleostomi</taxon>
        <taxon>Mammalia</taxon>
        <taxon>Eutheria</taxon>
        <taxon>Laurasiatheria</taxon>
        <taxon>Chiroptera</taxon>
        <taxon>Yinpterochiroptera</taxon>
        <taxon>Pteropodoidea</taxon>
        <taxon>Pteropodidae</taxon>
        <taxon>Rousettinae</taxon>
        <taxon>Rousettus</taxon>
    </lineage>
</organism>
<reference evidence="2 3" key="1">
    <citation type="journal article" date="2020" name="Nature">
        <title>Six reference-quality genomes reveal evolution of bat adaptations.</title>
        <authorList>
            <person name="Jebb D."/>
            <person name="Huang Z."/>
            <person name="Pippel M."/>
            <person name="Hughes G.M."/>
            <person name="Lavrichenko K."/>
            <person name="Devanna P."/>
            <person name="Winkler S."/>
            <person name="Jermiin L.S."/>
            <person name="Skirmuntt E.C."/>
            <person name="Katzourakis A."/>
            <person name="Burkitt-Gray L."/>
            <person name="Ray D.A."/>
            <person name="Sullivan K.A.M."/>
            <person name="Roscito J.G."/>
            <person name="Kirilenko B.M."/>
            <person name="Davalos L.M."/>
            <person name="Corthals A.P."/>
            <person name="Power M.L."/>
            <person name="Jones G."/>
            <person name="Ransome R.D."/>
            <person name="Dechmann D.K.N."/>
            <person name="Locatelli A.G."/>
            <person name="Puechmaille S.J."/>
            <person name="Fedrigo O."/>
            <person name="Jarvis E.D."/>
            <person name="Hiller M."/>
            <person name="Vernes S.C."/>
            <person name="Myers E.W."/>
            <person name="Teeling E.C."/>
        </authorList>
    </citation>
    <scope>NUCLEOTIDE SEQUENCE [LARGE SCALE GENOMIC DNA]</scope>
    <source>
        <strain evidence="2">MRouAeg1</strain>
        <tissue evidence="2">Muscle</tissue>
    </source>
</reference>
<protein>
    <submittedName>
        <fullName evidence="2">Uncharacterized protein</fullName>
    </submittedName>
</protein>
<evidence type="ECO:0000313" key="2">
    <source>
        <dbReference type="EMBL" id="KAF6422829.1"/>
    </source>
</evidence>
<gene>
    <name evidence="2" type="ORF">HJG63_008626</name>
</gene>
<dbReference type="AlphaFoldDB" id="A0A7J8DIK9"/>
<keyword evidence="1" id="KW-0812">Transmembrane</keyword>
<keyword evidence="1" id="KW-0472">Membrane</keyword>
<dbReference type="EMBL" id="JACASE010000012">
    <property type="protein sequence ID" value="KAF6422829.1"/>
    <property type="molecule type" value="Genomic_DNA"/>
</dbReference>
<sequence length="176" mass="20347">MHFSVIQFFVGTQSILPTCLKPKCPFKIKVILFYNHRSTVNHRENLTQVLHVQFLDDFTFRPFAVVFGFDFYPFFLQLHLFFICHFLAMRCRNVFNIIFKVKQKCSQAQFKVVRLDAEMLNVVLGRGLAGPLSLLEVDAASGMTHCKTNTECYICLSPSSIKVKIIRFVLVSQNRS</sequence>
<feature type="transmembrane region" description="Helical" evidence="1">
    <location>
        <begin position="63"/>
        <end position="88"/>
    </location>
</feature>
<evidence type="ECO:0000313" key="3">
    <source>
        <dbReference type="Proteomes" id="UP000593571"/>
    </source>
</evidence>
<keyword evidence="1" id="KW-1133">Transmembrane helix</keyword>